<keyword evidence="6" id="KW-0735">Signal-anchor</keyword>
<evidence type="ECO:0000313" key="11">
    <source>
        <dbReference type="EMBL" id="TPX76179.1"/>
    </source>
</evidence>
<comment type="subcellular location">
    <subcellularLocation>
        <location evidence="1">Membrane</location>
        <topology evidence="1">Single-pass type II membrane protein</topology>
    </subcellularLocation>
</comment>
<dbReference type="GO" id="GO:0016020">
    <property type="term" value="C:membrane"/>
    <property type="evidence" value="ECO:0007669"/>
    <property type="project" value="UniProtKB-SubCell"/>
</dbReference>
<dbReference type="PANTHER" id="PTHR31392:SF1">
    <property type="entry name" value="ALPHA-1,3-MANNOSYLTRANSFERASE MNN1-RELATED"/>
    <property type="match status" value="1"/>
</dbReference>
<protein>
    <recommendedName>
        <fullName evidence="13">Glycosyltransferase family 71 protein</fullName>
    </recommendedName>
</protein>
<dbReference type="OrthoDB" id="430354at2759"/>
<reference evidence="11 12" key="1">
    <citation type="journal article" date="2019" name="Sci. Rep.">
        <title>Comparative genomics of chytrid fungi reveal insights into the obligate biotrophic and pathogenic lifestyle of Synchytrium endobioticum.</title>
        <authorList>
            <person name="van de Vossenberg B.T.L.H."/>
            <person name="Warris S."/>
            <person name="Nguyen H.D.T."/>
            <person name="van Gent-Pelzer M.P.E."/>
            <person name="Joly D.L."/>
            <person name="van de Geest H.C."/>
            <person name="Bonants P.J.M."/>
            <person name="Smith D.S."/>
            <person name="Levesque C.A."/>
            <person name="van der Lee T.A.J."/>
        </authorList>
    </citation>
    <scope>NUCLEOTIDE SEQUENCE [LARGE SCALE GENOMIC DNA]</scope>
    <source>
        <strain evidence="11 12">CBS 675.73</strain>
    </source>
</reference>
<dbReference type="EMBL" id="QEAP01000055">
    <property type="protein sequence ID" value="TPX76179.1"/>
    <property type="molecule type" value="Genomic_DNA"/>
</dbReference>
<keyword evidence="4" id="KW-0808">Transferase</keyword>
<dbReference type="Pfam" id="PF11051">
    <property type="entry name" value="Mannosyl_trans3"/>
    <property type="match status" value="1"/>
</dbReference>
<dbReference type="STRING" id="246404.A0A507FIE5"/>
<dbReference type="InterPro" id="IPR022751">
    <property type="entry name" value="Alpha_mannosyltransferase"/>
</dbReference>
<dbReference type="PANTHER" id="PTHR31392">
    <property type="entry name" value="ALPHA-1,3-MANNOSYLTRANSFERASE MNN1-RELATED"/>
    <property type="match status" value="1"/>
</dbReference>
<evidence type="ECO:0000256" key="4">
    <source>
        <dbReference type="ARBA" id="ARBA00022679"/>
    </source>
</evidence>
<comment type="caution">
    <text evidence="11">The sequence shown here is derived from an EMBL/GenBank/DDBJ whole genome shotgun (WGS) entry which is preliminary data.</text>
</comment>
<keyword evidence="5 10" id="KW-0812">Transmembrane</keyword>
<evidence type="ECO:0000256" key="8">
    <source>
        <dbReference type="ARBA" id="ARBA00023136"/>
    </source>
</evidence>
<evidence type="ECO:0000256" key="1">
    <source>
        <dbReference type="ARBA" id="ARBA00004606"/>
    </source>
</evidence>
<dbReference type="AlphaFoldDB" id="A0A507FIE5"/>
<keyword evidence="3" id="KW-0328">Glycosyltransferase</keyword>
<evidence type="ECO:0000256" key="7">
    <source>
        <dbReference type="ARBA" id="ARBA00022989"/>
    </source>
</evidence>
<keyword evidence="9" id="KW-0325">Glycoprotein</keyword>
<sequence length="975" mass="110461">MVDALRHAKSLLGLRNLKVWLVVLGVLVVVQLFSTSVVDTRTPPDSLASDAAVNGFSWIDTDSTPDMTSAPSKLDTNQAQPRLPRILHYNRHSACHNNLEYVTSRLGLTFTFLRPGFMGGLGMHRDRANDIINDGLVSALCKGADVIIISDTLPDARPILQSLLRDNPADRCSSQVVVELTTRFDWGVGDFDEYHQLMWELSKVKPKNLHWVANNAFEAKVMADDTLANPEFRILRPSGFSDVAQKPISADEKSLAMMRELDHSEVLATMTYLGIPFRRMVGHYGGPHTLKQFRAYVEFPYQVSTMKLYENLSAGVVMLIPSKDFFKELIDKKIHAFGPWEMLRRMGPNWHEYMDYYVPELSPYIYYFDSFDHLSQLLNSTETLDTKNVRENAPKAYETIREEMLHGWADLFAEMGFPDVKVDGKKSNPSMHAIKKFVVPIRYAEPKDVSEWKLTYKQVKEWKHQQNVQFDQNKPKLNDLEREIKEAMSSGRGVQSLLRKKNGPKVDLMQVQVLDYLNGEKNGEANVFGGSLKDAELDVASAVDTLLNQAKVEVNLDFELPDFFTFGHLARYLHIFHVLSQPTTTLDATIKAKIPDFEKRINSGVSTLSTRLYPWLLSSSTLDSIDSLRKPWKGRGIALTFSSSGFRRGLHVILSIRTVHSCKLPIEVFHIGEQDLDLEKRTLLEQLPGVSVVDIQKRFPNVQDVKGFNIKPFVMLASSFQEVIFVDDDVTLIQSPETLVNESANYEAHGTLFFLDRSFGAGNSTWVQSILPYPSSMSETSRYMRGVSRDEQESAFVALDKSRLGVLHALLAACHMNLKESREEALHKHTHGDKESFWIGHELVRAPYAFVPGIGGAAGIFRAKPGQPEEKEVVCGPQSHIDEKKRLSHFNGVVLLHKDQPEKGYIDFHHYVAPVLENTGNVDIGFHPWCVHSRKPDQEVFEIRKEDREVLKKTIELHKQLVKNEFDVLSDGTLV</sequence>
<proteinExistence type="inferred from homology"/>
<evidence type="ECO:0000256" key="9">
    <source>
        <dbReference type="ARBA" id="ARBA00023180"/>
    </source>
</evidence>
<keyword evidence="8 10" id="KW-0472">Membrane</keyword>
<evidence type="ECO:0000256" key="3">
    <source>
        <dbReference type="ARBA" id="ARBA00022676"/>
    </source>
</evidence>
<accession>A0A507FIE5</accession>
<gene>
    <name evidence="11" type="ORF">CcCBS67573_g02553</name>
</gene>
<name>A0A507FIE5_9FUNG</name>
<comment type="similarity">
    <text evidence="2">Belongs to the MNN1/MNT family.</text>
</comment>
<evidence type="ECO:0000256" key="10">
    <source>
        <dbReference type="SAM" id="Phobius"/>
    </source>
</evidence>
<dbReference type="GO" id="GO:0000033">
    <property type="term" value="F:alpha-1,3-mannosyltransferase activity"/>
    <property type="evidence" value="ECO:0007669"/>
    <property type="project" value="TreeGrafter"/>
</dbReference>
<organism evidence="11 12">
    <name type="scientific">Chytriomyces confervae</name>
    <dbReference type="NCBI Taxonomy" id="246404"/>
    <lineage>
        <taxon>Eukaryota</taxon>
        <taxon>Fungi</taxon>
        <taxon>Fungi incertae sedis</taxon>
        <taxon>Chytridiomycota</taxon>
        <taxon>Chytridiomycota incertae sedis</taxon>
        <taxon>Chytridiomycetes</taxon>
        <taxon>Chytridiales</taxon>
        <taxon>Chytriomycetaceae</taxon>
        <taxon>Chytriomyces</taxon>
    </lineage>
</organism>
<evidence type="ECO:0000256" key="2">
    <source>
        <dbReference type="ARBA" id="ARBA00009105"/>
    </source>
</evidence>
<dbReference type="GO" id="GO:0005794">
    <property type="term" value="C:Golgi apparatus"/>
    <property type="evidence" value="ECO:0007669"/>
    <property type="project" value="TreeGrafter"/>
</dbReference>
<evidence type="ECO:0000313" key="12">
    <source>
        <dbReference type="Proteomes" id="UP000320333"/>
    </source>
</evidence>
<dbReference type="SUPFAM" id="SSF53448">
    <property type="entry name" value="Nucleotide-diphospho-sugar transferases"/>
    <property type="match status" value="1"/>
</dbReference>
<evidence type="ECO:0008006" key="13">
    <source>
        <dbReference type="Google" id="ProtNLM"/>
    </source>
</evidence>
<dbReference type="GO" id="GO:0006493">
    <property type="term" value="P:protein O-linked glycosylation"/>
    <property type="evidence" value="ECO:0007669"/>
    <property type="project" value="TreeGrafter"/>
</dbReference>
<dbReference type="Proteomes" id="UP000320333">
    <property type="component" value="Unassembled WGS sequence"/>
</dbReference>
<keyword evidence="12" id="KW-1185">Reference proteome</keyword>
<evidence type="ECO:0000256" key="5">
    <source>
        <dbReference type="ARBA" id="ARBA00022692"/>
    </source>
</evidence>
<feature type="transmembrane region" description="Helical" evidence="10">
    <location>
        <begin position="20"/>
        <end position="38"/>
    </location>
</feature>
<evidence type="ECO:0000256" key="6">
    <source>
        <dbReference type="ARBA" id="ARBA00022968"/>
    </source>
</evidence>
<dbReference type="InterPro" id="IPR029044">
    <property type="entry name" value="Nucleotide-diphossugar_trans"/>
</dbReference>
<keyword evidence="7 10" id="KW-1133">Transmembrane helix</keyword>